<keyword evidence="2" id="KW-1185">Reference proteome</keyword>
<dbReference type="EMBL" id="AZDZ01000019">
    <property type="protein sequence ID" value="KRK79071.1"/>
    <property type="molecule type" value="Genomic_DNA"/>
</dbReference>
<proteinExistence type="predicted"/>
<evidence type="ECO:0000313" key="1">
    <source>
        <dbReference type="EMBL" id="KRK79071.1"/>
    </source>
</evidence>
<evidence type="ECO:0008006" key="3">
    <source>
        <dbReference type="Google" id="ProtNLM"/>
    </source>
</evidence>
<comment type="caution">
    <text evidence="1">The sequence shown here is derived from an EMBL/GenBank/DDBJ whole genome shotgun (WGS) entry which is preliminary data.</text>
</comment>
<accession>A0A0R1K625</accession>
<name>A0A0R1K625_9LACO</name>
<evidence type="ECO:0000313" key="2">
    <source>
        <dbReference type="Proteomes" id="UP000051248"/>
    </source>
</evidence>
<dbReference type="Proteomes" id="UP000051248">
    <property type="component" value="Unassembled WGS sequence"/>
</dbReference>
<reference evidence="1 2" key="1">
    <citation type="journal article" date="2015" name="Genome Announc.">
        <title>Expanding the biotechnology potential of lactobacilli through comparative genomics of 213 strains and associated genera.</title>
        <authorList>
            <person name="Sun Z."/>
            <person name="Harris H.M."/>
            <person name="McCann A."/>
            <person name="Guo C."/>
            <person name="Argimon S."/>
            <person name="Zhang W."/>
            <person name="Yang X."/>
            <person name="Jeffery I.B."/>
            <person name="Cooney J.C."/>
            <person name="Kagawa T.F."/>
            <person name="Liu W."/>
            <person name="Song Y."/>
            <person name="Salvetti E."/>
            <person name="Wrobel A."/>
            <person name="Rasinkangas P."/>
            <person name="Parkhill J."/>
            <person name="Rea M.C."/>
            <person name="O'Sullivan O."/>
            <person name="Ritari J."/>
            <person name="Douillard F.P."/>
            <person name="Paul Ross R."/>
            <person name="Yang R."/>
            <person name="Briner A.E."/>
            <person name="Felis G.E."/>
            <person name="de Vos W.M."/>
            <person name="Barrangou R."/>
            <person name="Klaenhammer T.R."/>
            <person name="Caufield P.W."/>
            <person name="Cui Y."/>
            <person name="Zhang H."/>
            <person name="O'Toole P.W."/>
        </authorList>
    </citation>
    <scope>NUCLEOTIDE SEQUENCE [LARGE SCALE GENOMIC DNA]</scope>
    <source>
        <strain evidence="1 2">DSM 19682</strain>
    </source>
</reference>
<protein>
    <recommendedName>
        <fullName evidence="3">Extracellular protein</fullName>
    </recommendedName>
</protein>
<dbReference type="PATRIC" id="fig|1423775.4.peg.1463"/>
<dbReference type="STRING" id="1423775.FD03_GL001434"/>
<sequence length="843" mass="91734">MRAELLADTWGRQATPQGLSLTNSENSNSYFTYVNNFSATVPNTAKVIRGQNPKYPESDAVQLTDNINQISSIWSDVDKGNYIDTAIPQRLSMWLYFGHATTPADGIALVLQNDSRKEAAISTYNKEPLPGETLGVWGPDKDKNQTKPTVIAAGAIQNSWALEFDTFLNRNSTAGLASYFDNDFESGLVAGIIGNQHMAWNYPGIADTYLYDWMNGGSVYRMVHKDPKEFLNLTKNSDGDNSWHHLTLNYLPPVAGSTEATLIYSFNDKKTNGEAGSMLNTPNDQPYSNTIELELANFHFDKDENGVTDTKLRYGFTGSTGAQASLNMAVFETMPSLVNASSEVKAYNVSQGNREIKAGDTKSYNNNVIKFSYNVNYLSGQNDLLNTVATINLPGNMTYATTGNIGNVVYSDGKTEPIPVSEVSNGIVTHRLQRDLNNGLKGAKIEITGVTKIASGSSKTEVASAHAGIKGDLYKDDLNTPNFYIIAEPRHLSISSTSAESQTAALGSPLHFAGTMSYDDSTVIKNENMSIIVTANGQVVTTKDTASKDSLFSLDMTDESLFPVGSYPVTIQVVDQNGIASNILTYDVTVTSADPVLSTDNSELTAIQSLGTVNIPAHVTYDGSLSFDSSNLTWHMKVMNEDGTEVIKDNISAPIQDTFAGVTAQDFVQVFNLDTLGITKPGKYQIQAYVKNQHDRASNTVDYSLEVIAKSANLISDKNYSFKPINTSGESRIVDRAGDWTLEVNSIESDWTLTAKATDLTGKDADGNSIGDLNGNMVFVDSDKIMQNMNSYVLIDEQKEAITHNRDIGGNWKSNEGILLNVLPNPVGGVYTGMIDWTLNNTP</sequence>
<dbReference type="SUPFAM" id="SSF49899">
    <property type="entry name" value="Concanavalin A-like lectins/glucanases"/>
    <property type="match status" value="1"/>
</dbReference>
<gene>
    <name evidence="1" type="ORF">FD03_GL001434</name>
</gene>
<dbReference type="AlphaFoldDB" id="A0A0R1K625"/>
<dbReference type="InterPro" id="IPR013320">
    <property type="entry name" value="ConA-like_dom_sf"/>
</dbReference>
<organism evidence="1 2">
    <name type="scientific">Companilactobacillus nodensis DSM 19682 = JCM 14932 = NBRC 107160</name>
    <dbReference type="NCBI Taxonomy" id="1423775"/>
    <lineage>
        <taxon>Bacteria</taxon>
        <taxon>Bacillati</taxon>
        <taxon>Bacillota</taxon>
        <taxon>Bacilli</taxon>
        <taxon>Lactobacillales</taxon>
        <taxon>Lactobacillaceae</taxon>
        <taxon>Companilactobacillus</taxon>
    </lineage>
</organism>
<dbReference type="eggNOG" id="COG4886">
    <property type="taxonomic scope" value="Bacteria"/>
</dbReference>